<comment type="caution">
    <text evidence="2">The sequence shown here is derived from an EMBL/GenBank/DDBJ whole genome shotgun (WGS) entry which is preliminary data.</text>
</comment>
<dbReference type="PANTHER" id="PTHR42791:SF17">
    <property type="entry name" value="ACETYLTRANSFERASE, GNAT FAMILY FAMILY (AFU_ORTHOLOGUE AFUA_8G05690)"/>
    <property type="match status" value="1"/>
</dbReference>
<proteinExistence type="predicted"/>
<organism evidence="2 3">
    <name type="scientific">Patellaria atrata CBS 101060</name>
    <dbReference type="NCBI Taxonomy" id="1346257"/>
    <lineage>
        <taxon>Eukaryota</taxon>
        <taxon>Fungi</taxon>
        <taxon>Dikarya</taxon>
        <taxon>Ascomycota</taxon>
        <taxon>Pezizomycotina</taxon>
        <taxon>Dothideomycetes</taxon>
        <taxon>Dothideomycetes incertae sedis</taxon>
        <taxon>Patellariales</taxon>
        <taxon>Patellariaceae</taxon>
        <taxon>Patellaria</taxon>
    </lineage>
</organism>
<dbReference type="EMBL" id="MU006091">
    <property type="protein sequence ID" value="KAF2841295.1"/>
    <property type="molecule type" value="Genomic_DNA"/>
</dbReference>
<dbReference type="AlphaFoldDB" id="A0A9P4SGF0"/>
<sequence>MSQITPHPLTPSDLPTILTIYFASFTNAFALRAFPHTAPIHAWWSRMLSSELSDPAAVFLKAVTLTSNGSETISWIKGNRAPSTWTEKPAEESTWPEGSDAELCDVFFGRLEEVRRRVMGGRGHWYIELLATSPAHQGKGAASLLLQQIVSLADAEDVAAYIEASPVSVRLYRKFGFEERDSVTVDVTGHGSYTTLCMVRPALSDRVSTTLTHYTAKGS</sequence>
<reference evidence="2" key="1">
    <citation type="journal article" date="2020" name="Stud. Mycol.">
        <title>101 Dothideomycetes genomes: a test case for predicting lifestyles and emergence of pathogens.</title>
        <authorList>
            <person name="Haridas S."/>
            <person name="Albert R."/>
            <person name="Binder M."/>
            <person name="Bloem J."/>
            <person name="Labutti K."/>
            <person name="Salamov A."/>
            <person name="Andreopoulos B."/>
            <person name="Baker S."/>
            <person name="Barry K."/>
            <person name="Bills G."/>
            <person name="Bluhm B."/>
            <person name="Cannon C."/>
            <person name="Castanera R."/>
            <person name="Culley D."/>
            <person name="Daum C."/>
            <person name="Ezra D."/>
            <person name="Gonzalez J."/>
            <person name="Henrissat B."/>
            <person name="Kuo A."/>
            <person name="Liang C."/>
            <person name="Lipzen A."/>
            <person name="Lutzoni F."/>
            <person name="Magnuson J."/>
            <person name="Mondo S."/>
            <person name="Nolan M."/>
            <person name="Ohm R."/>
            <person name="Pangilinan J."/>
            <person name="Park H.-J."/>
            <person name="Ramirez L."/>
            <person name="Alfaro M."/>
            <person name="Sun H."/>
            <person name="Tritt A."/>
            <person name="Yoshinaga Y."/>
            <person name="Zwiers L.-H."/>
            <person name="Turgeon B."/>
            <person name="Goodwin S."/>
            <person name="Spatafora J."/>
            <person name="Crous P."/>
            <person name="Grigoriev I."/>
        </authorList>
    </citation>
    <scope>NUCLEOTIDE SEQUENCE</scope>
    <source>
        <strain evidence="2">CBS 101060</strain>
    </source>
</reference>
<evidence type="ECO:0000313" key="3">
    <source>
        <dbReference type="Proteomes" id="UP000799429"/>
    </source>
</evidence>
<dbReference type="Pfam" id="PF00583">
    <property type="entry name" value="Acetyltransf_1"/>
    <property type="match status" value="1"/>
</dbReference>
<evidence type="ECO:0000313" key="2">
    <source>
        <dbReference type="EMBL" id="KAF2841295.1"/>
    </source>
</evidence>
<dbReference type="Gene3D" id="3.40.630.30">
    <property type="match status" value="1"/>
</dbReference>
<feature type="domain" description="N-acetyltransferase" evidence="1">
    <location>
        <begin position="58"/>
        <end position="203"/>
    </location>
</feature>
<dbReference type="OrthoDB" id="2115692at2759"/>
<dbReference type="GO" id="GO:0016747">
    <property type="term" value="F:acyltransferase activity, transferring groups other than amino-acyl groups"/>
    <property type="evidence" value="ECO:0007669"/>
    <property type="project" value="InterPro"/>
</dbReference>
<dbReference type="PANTHER" id="PTHR42791">
    <property type="entry name" value="GNAT FAMILY ACETYLTRANSFERASE"/>
    <property type="match status" value="1"/>
</dbReference>
<evidence type="ECO:0000259" key="1">
    <source>
        <dbReference type="PROSITE" id="PS51186"/>
    </source>
</evidence>
<dbReference type="InterPro" id="IPR016181">
    <property type="entry name" value="Acyl_CoA_acyltransferase"/>
</dbReference>
<dbReference type="SUPFAM" id="SSF55729">
    <property type="entry name" value="Acyl-CoA N-acyltransferases (Nat)"/>
    <property type="match status" value="1"/>
</dbReference>
<name>A0A9P4SGF0_9PEZI</name>
<dbReference type="PROSITE" id="PS51186">
    <property type="entry name" value="GNAT"/>
    <property type="match status" value="1"/>
</dbReference>
<protein>
    <submittedName>
        <fullName evidence="2">Acyl-CoA N-acyltransferase</fullName>
    </submittedName>
</protein>
<dbReference type="Proteomes" id="UP000799429">
    <property type="component" value="Unassembled WGS sequence"/>
</dbReference>
<keyword evidence="3" id="KW-1185">Reference proteome</keyword>
<gene>
    <name evidence="2" type="ORF">M501DRAFT_1029402</name>
</gene>
<dbReference type="InterPro" id="IPR000182">
    <property type="entry name" value="GNAT_dom"/>
</dbReference>
<dbReference type="InterPro" id="IPR052523">
    <property type="entry name" value="Trichothecene_AcTrans"/>
</dbReference>
<dbReference type="CDD" id="cd04301">
    <property type="entry name" value="NAT_SF"/>
    <property type="match status" value="1"/>
</dbReference>
<accession>A0A9P4SGF0</accession>